<organism evidence="1 2">
    <name type="scientific">Gossypium davidsonii</name>
    <name type="common">Davidson's cotton</name>
    <name type="synonym">Gossypium klotzschianum subsp. davidsonii</name>
    <dbReference type="NCBI Taxonomy" id="34287"/>
    <lineage>
        <taxon>Eukaryota</taxon>
        <taxon>Viridiplantae</taxon>
        <taxon>Streptophyta</taxon>
        <taxon>Embryophyta</taxon>
        <taxon>Tracheophyta</taxon>
        <taxon>Spermatophyta</taxon>
        <taxon>Magnoliopsida</taxon>
        <taxon>eudicotyledons</taxon>
        <taxon>Gunneridae</taxon>
        <taxon>Pentapetalae</taxon>
        <taxon>rosids</taxon>
        <taxon>malvids</taxon>
        <taxon>Malvales</taxon>
        <taxon>Malvaceae</taxon>
        <taxon>Malvoideae</taxon>
        <taxon>Gossypium</taxon>
    </lineage>
</organism>
<dbReference type="EMBL" id="JABFAC010000008">
    <property type="protein sequence ID" value="MBA0621297.1"/>
    <property type="molecule type" value="Genomic_DNA"/>
</dbReference>
<accession>A0A7J8S5B5</accession>
<protein>
    <submittedName>
        <fullName evidence="1">Uncharacterized protein</fullName>
    </submittedName>
</protein>
<evidence type="ECO:0000313" key="1">
    <source>
        <dbReference type="EMBL" id="MBA0621297.1"/>
    </source>
</evidence>
<dbReference type="AlphaFoldDB" id="A0A7J8S5B5"/>
<evidence type="ECO:0000313" key="2">
    <source>
        <dbReference type="Proteomes" id="UP000593561"/>
    </source>
</evidence>
<keyword evidence="2" id="KW-1185">Reference proteome</keyword>
<gene>
    <name evidence="1" type="ORF">Godav_006938</name>
</gene>
<reference evidence="1 2" key="1">
    <citation type="journal article" date="2019" name="Genome Biol. Evol.">
        <title>Insights into the evolution of the New World diploid cottons (Gossypium, subgenus Houzingenia) based on genome sequencing.</title>
        <authorList>
            <person name="Grover C.E."/>
            <person name="Arick M.A. 2nd"/>
            <person name="Thrash A."/>
            <person name="Conover J.L."/>
            <person name="Sanders W.S."/>
            <person name="Peterson D.G."/>
            <person name="Frelichowski J.E."/>
            <person name="Scheffler J.A."/>
            <person name="Scheffler B.E."/>
            <person name="Wendel J.F."/>
        </authorList>
    </citation>
    <scope>NUCLEOTIDE SEQUENCE [LARGE SCALE GENOMIC DNA]</scope>
    <source>
        <strain evidence="1">27</strain>
        <tissue evidence="1">Leaf</tissue>
    </source>
</reference>
<name>A0A7J8S5B5_GOSDV</name>
<proteinExistence type="predicted"/>
<dbReference type="Proteomes" id="UP000593561">
    <property type="component" value="Unassembled WGS sequence"/>
</dbReference>
<comment type="caution">
    <text evidence="1">The sequence shown here is derived from an EMBL/GenBank/DDBJ whole genome shotgun (WGS) entry which is preliminary data.</text>
</comment>
<sequence>MSKQLFIDCIVFAGKL</sequence>